<accession>A0A1H8P983</accession>
<dbReference type="STRING" id="34002.SAMN04489859_10856"/>
<dbReference type="Proteomes" id="UP000199054">
    <property type="component" value="Unassembled WGS sequence"/>
</dbReference>
<dbReference type="AlphaFoldDB" id="A0A1H8P983"/>
<dbReference type="OrthoDB" id="7768818at2"/>
<evidence type="ECO:0000313" key="2">
    <source>
        <dbReference type="Proteomes" id="UP000199054"/>
    </source>
</evidence>
<evidence type="ECO:0000313" key="1">
    <source>
        <dbReference type="EMBL" id="SEO38304.1"/>
    </source>
</evidence>
<evidence type="ECO:0008006" key="3">
    <source>
        <dbReference type="Google" id="ProtNLM"/>
    </source>
</evidence>
<protein>
    <recommendedName>
        <fullName evidence="3">Phasin family protein</fullName>
    </recommendedName>
</protein>
<sequence length="154" mass="17492">MTDKKTTPNFENAFKAIDPKTLFPFFNSDVFGEWFRSQGFDDLNPITIMQMHQDRLTALAQANEAAMSFYRVQLERQAKLFDGVIRATWAGLEKSDLSGSAEATKQNLEHYKAATDKAVELMRRYSEETATAAQNAYQKVSAEIEASVRDHRKS</sequence>
<name>A0A1H8P983_9RHOB</name>
<organism evidence="1 2">
    <name type="scientific">Paracoccus alcaliphilus</name>
    <dbReference type="NCBI Taxonomy" id="34002"/>
    <lineage>
        <taxon>Bacteria</taxon>
        <taxon>Pseudomonadati</taxon>
        <taxon>Pseudomonadota</taxon>
        <taxon>Alphaproteobacteria</taxon>
        <taxon>Rhodobacterales</taxon>
        <taxon>Paracoccaceae</taxon>
        <taxon>Paracoccus</taxon>
    </lineage>
</organism>
<dbReference type="RefSeq" id="WP_090617954.1">
    <property type="nucleotide sequence ID" value="NZ_CP067124.1"/>
</dbReference>
<reference evidence="1 2" key="1">
    <citation type="submission" date="2016-10" db="EMBL/GenBank/DDBJ databases">
        <authorList>
            <person name="de Groot N.N."/>
        </authorList>
    </citation>
    <scope>NUCLEOTIDE SEQUENCE [LARGE SCALE GENOMIC DNA]</scope>
    <source>
        <strain evidence="1 2">DSM 8512</strain>
    </source>
</reference>
<gene>
    <name evidence="1" type="ORF">SAMN04489859_10856</name>
</gene>
<proteinExistence type="predicted"/>
<dbReference type="EMBL" id="FODE01000085">
    <property type="protein sequence ID" value="SEO38304.1"/>
    <property type="molecule type" value="Genomic_DNA"/>
</dbReference>
<keyword evidence="2" id="KW-1185">Reference proteome</keyword>